<dbReference type="InterPro" id="IPR036390">
    <property type="entry name" value="WH_DNA-bd_sf"/>
</dbReference>
<evidence type="ECO:0000256" key="2">
    <source>
        <dbReference type="ARBA" id="ARBA00023015"/>
    </source>
</evidence>
<dbReference type="PANTHER" id="PTHR30537">
    <property type="entry name" value="HTH-TYPE TRANSCRIPTIONAL REGULATOR"/>
    <property type="match status" value="1"/>
</dbReference>
<dbReference type="PROSITE" id="PS50931">
    <property type="entry name" value="HTH_LYSR"/>
    <property type="match status" value="1"/>
</dbReference>
<name>A0ABV9C2A4_9GAMM</name>
<dbReference type="SUPFAM" id="SSF53850">
    <property type="entry name" value="Periplasmic binding protein-like II"/>
    <property type="match status" value="1"/>
</dbReference>
<reference evidence="7" key="1">
    <citation type="journal article" date="2019" name="Int. J. Syst. Evol. Microbiol.">
        <title>The Global Catalogue of Microorganisms (GCM) 10K type strain sequencing project: providing services to taxonomists for standard genome sequencing and annotation.</title>
        <authorList>
            <consortium name="The Broad Institute Genomics Platform"/>
            <consortium name="The Broad Institute Genome Sequencing Center for Infectious Disease"/>
            <person name="Wu L."/>
            <person name="Ma J."/>
        </authorList>
    </citation>
    <scope>NUCLEOTIDE SEQUENCE [LARGE SCALE GENOMIC DNA]</scope>
    <source>
        <strain evidence="7">CCM 4481</strain>
    </source>
</reference>
<evidence type="ECO:0000256" key="3">
    <source>
        <dbReference type="ARBA" id="ARBA00023125"/>
    </source>
</evidence>
<keyword evidence="3" id="KW-0238">DNA-binding</keyword>
<keyword evidence="4" id="KW-0804">Transcription</keyword>
<dbReference type="PANTHER" id="PTHR30537:SF5">
    <property type="entry name" value="HTH-TYPE TRANSCRIPTIONAL ACTIVATOR TTDR-RELATED"/>
    <property type="match status" value="1"/>
</dbReference>
<dbReference type="CDD" id="cd08422">
    <property type="entry name" value="PBP2_CrgA_like"/>
    <property type="match status" value="1"/>
</dbReference>
<keyword evidence="2" id="KW-0805">Transcription regulation</keyword>
<evidence type="ECO:0000256" key="4">
    <source>
        <dbReference type="ARBA" id="ARBA00023163"/>
    </source>
</evidence>
<dbReference type="Gene3D" id="1.10.10.10">
    <property type="entry name" value="Winged helix-like DNA-binding domain superfamily/Winged helix DNA-binding domain"/>
    <property type="match status" value="1"/>
</dbReference>
<accession>A0ABV9C2A4</accession>
<feature type="domain" description="HTH lysR-type" evidence="5">
    <location>
        <begin position="45"/>
        <end position="102"/>
    </location>
</feature>
<dbReference type="Gene3D" id="3.40.190.290">
    <property type="match status" value="1"/>
</dbReference>
<dbReference type="InterPro" id="IPR058163">
    <property type="entry name" value="LysR-type_TF_proteobact-type"/>
</dbReference>
<comment type="caution">
    <text evidence="6">The sequence shown here is derived from an EMBL/GenBank/DDBJ whole genome shotgun (WGS) entry which is preliminary data.</text>
</comment>
<dbReference type="Pfam" id="PF00126">
    <property type="entry name" value="HTH_1"/>
    <property type="match status" value="1"/>
</dbReference>
<dbReference type="InterPro" id="IPR036388">
    <property type="entry name" value="WH-like_DNA-bd_sf"/>
</dbReference>
<proteinExistence type="inferred from homology"/>
<gene>
    <name evidence="6" type="ORF">ACFO5W_10610</name>
</gene>
<evidence type="ECO:0000313" key="7">
    <source>
        <dbReference type="Proteomes" id="UP001595961"/>
    </source>
</evidence>
<evidence type="ECO:0000259" key="5">
    <source>
        <dbReference type="PROSITE" id="PS50931"/>
    </source>
</evidence>
<sequence length="334" mass="37303">MKQASHHEVLNGYVFGAKKSCGQPASGIKWVCWISLIHEWSNFMEILNDMALFVEVVKARGFRGASEATGVPNSTLSRRISALEKAIGLRLLHRTTRKVELTEAGQIYFERCKRIVDEAKLAHQELGDMLAQPSGVLRASLPVDFATIYVAPLIAEFAARYPGIRFDFDLTPRQVDLVSEPFDVAIRIGEPESSHLIARPLASFVPHLYASPDYLARAGQPAKPADLEHHECLNILKDRPWILHREREVIEVAPHSRFTINNVGLICRLATLGMGIVLLTDALVVDDLAAGRLVRVLPQWHGKPVPVYALTETRLLPAKTQRFIEFLKEQLANA</sequence>
<keyword evidence="7" id="KW-1185">Reference proteome</keyword>
<evidence type="ECO:0000256" key="1">
    <source>
        <dbReference type="ARBA" id="ARBA00009437"/>
    </source>
</evidence>
<evidence type="ECO:0000313" key="6">
    <source>
        <dbReference type="EMBL" id="MFC4527081.1"/>
    </source>
</evidence>
<protein>
    <submittedName>
        <fullName evidence="6">LysR family transcriptional regulator</fullName>
    </submittedName>
</protein>
<dbReference type="Proteomes" id="UP001595961">
    <property type="component" value="Unassembled WGS sequence"/>
</dbReference>
<comment type="similarity">
    <text evidence="1">Belongs to the LysR transcriptional regulatory family.</text>
</comment>
<dbReference type="InterPro" id="IPR000847">
    <property type="entry name" value="LysR_HTH_N"/>
</dbReference>
<dbReference type="SUPFAM" id="SSF46785">
    <property type="entry name" value="Winged helix' DNA-binding domain"/>
    <property type="match status" value="1"/>
</dbReference>
<dbReference type="RefSeq" id="WP_266148980.1">
    <property type="nucleotide sequence ID" value="NZ_CP064028.1"/>
</dbReference>
<dbReference type="InterPro" id="IPR005119">
    <property type="entry name" value="LysR_subst-bd"/>
</dbReference>
<dbReference type="EMBL" id="JBHSGA010000017">
    <property type="protein sequence ID" value="MFC4527081.1"/>
    <property type="molecule type" value="Genomic_DNA"/>
</dbReference>
<organism evidence="6 7">
    <name type="scientific">Dyella halodurans</name>
    <dbReference type="NCBI Taxonomy" id="1920171"/>
    <lineage>
        <taxon>Bacteria</taxon>
        <taxon>Pseudomonadati</taxon>
        <taxon>Pseudomonadota</taxon>
        <taxon>Gammaproteobacteria</taxon>
        <taxon>Lysobacterales</taxon>
        <taxon>Rhodanobacteraceae</taxon>
        <taxon>Dyella</taxon>
    </lineage>
</organism>
<dbReference type="Pfam" id="PF03466">
    <property type="entry name" value="LysR_substrate"/>
    <property type="match status" value="1"/>
</dbReference>